<feature type="non-terminal residue" evidence="1">
    <location>
        <position position="149"/>
    </location>
</feature>
<organism evidence="1">
    <name type="scientific">marine metagenome</name>
    <dbReference type="NCBI Taxonomy" id="408172"/>
    <lineage>
        <taxon>unclassified sequences</taxon>
        <taxon>metagenomes</taxon>
        <taxon>ecological metagenomes</taxon>
    </lineage>
</organism>
<gene>
    <name evidence="1" type="ORF">METZ01_LOCUS207721</name>
</gene>
<dbReference type="Gene3D" id="2.60.120.260">
    <property type="entry name" value="Galactose-binding domain-like"/>
    <property type="match status" value="1"/>
</dbReference>
<dbReference type="AlphaFoldDB" id="A0A382EYE5"/>
<name>A0A382EYE5_9ZZZZ</name>
<proteinExistence type="predicted"/>
<sequence>MNIEQRSNLIKNGDFSSGKIGEMPTGWSKVLPRQVIAPSFSLVETKRGRRALMATGNGRDACFGYASRQLHLDAQQAYRLKVKFRCENLEDLNQHLVHGIFGPGFNNGIFSYEREGDQIVGENSFSTYDQSVDVAIRLYFRFSPNGKVW</sequence>
<protein>
    <submittedName>
        <fullName evidence="1">Uncharacterized protein</fullName>
    </submittedName>
</protein>
<evidence type="ECO:0000313" key="1">
    <source>
        <dbReference type="EMBL" id="SVB54867.1"/>
    </source>
</evidence>
<dbReference type="EMBL" id="UINC01046615">
    <property type="protein sequence ID" value="SVB54867.1"/>
    <property type="molecule type" value="Genomic_DNA"/>
</dbReference>
<reference evidence="1" key="1">
    <citation type="submission" date="2018-05" db="EMBL/GenBank/DDBJ databases">
        <authorList>
            <person name="Lanie J.A."/>
            <person name="Ng W.-L."/>
            <person name="Kazmierczak K.M."/>
            <person name="Andrzejewski T.M."/>
            <person name="Davidsen T.M."/>
            <person name="Wayne K.J."/>
            <person name="Tettelin H."/>
            <person name="Glass J.I."/>
            <person name="Rusch D."/>
            <person name="Podicherti R."/>
            <person name="Tsui H.-C.T."/>
            <person name="Winkler M.E."/>
        </authorList>
    </citation>
    <scope>NUCLEOTIDE SEQUENCE</scope>
</reference>
<accession>A0A382EYE5</accession>